<evidence type="ECO:0000313" key="2">
    <source>
        <dbReference type="Proteomes" id="UP001140234"/>
    </source>
</evidence>
<gene>
    <name evidence="1" type="primary">YBT1_2</name>
    <name evidence="1" type="ORF">IWQ57_002633</name>
</gene>
<proteinExistence type="predicted"/>
<dbReference type="Proteomes" id="UP001140234">
    <property type="component" value="Unassembled WGS sequence"/>
</dbReference>
<evidence type="ECO:0000313" key="1">
    <source>
        <dbReference type="EMBL" id="KAJ2770508.1"/>
    </source>
</evidence>
<keyword evidence="1" id="KW-0067">ATP-binding</keyword>
<keyword evidence="2" id="KW-1185">Reference proteome</keyword>
<name>A0ACC1JZB6_9FUNG</name>
<keyword evidence="1" id="KW-0547">Nucleotide-binding</keyword>
<organism evidence="1 2">
    <name type="scientific">Coemansia nantahalensis</name>
    <dbReference type="NCBI Taxonomy" id="2789366"/>
    <lineage>
        <taxon>Eukaryota</taxon>
        <taxon>Fungi</taxon>
        <taxon>Fungi incertae sedis</taxon>
        <taxon>Zoopagomycota</taxon>
        <taxon>Kickxellomycotina</taxon>
        <taxon>Kickxellomycetes</taxon>
        <taxon>Kickxellales</taxon>
        <taxon>Kickxellaceae</taxon>
        <taxon>Coemansia</taxon>
    </lineage>
</organism>
<comment type="caution">
    <text evidence="1">The sequence shown here is derived from an EMBL/GenBank/DDBJ whole genome shotgun (WGS) entry which is preliminary data.</text>
</comment>
<protein>
    <submittedName>
        <fullName evidence="1">Transporter of the ATP-binding cassette (ABC)</fullName>
    </submittedName>
</protein>
<dbReference type="EMBL" id="JANBUJ010000716">
    <property type="protein sequence ID" value="KAJ2770508.1"/>
    <property type="molecule type" value="Genomic_DNA"/>
</dbReference>
<reference evidence="1" key="1">
    <citation type="submission" date="2022-07" db="EMBL/GenBank/DDBJ databases">
        <title>Phylogenomic reconstructions and comparative analyses of Kickxellomycotina fungi.</title>
        <authorList>
            <person name="Reynolds N.K."/>
            <person name="Stajich J.E."/>
            <person name="Barry K."/>
            <person name="Grigoriev I.V."/>
            <person name="Crous P."/>
            <person name="Smith M.E."/>
        </authorList>
    </citation>
    <scope>NUCLEOTIDE SEQUENCE</scope>
    <source>
        <strain evidence="1">CBS 109366</strain>
    </source>
</reference>
<feature type="non-terminal residue" evidence="1">
    <location>
        <position position="933"/>
    </location>
</feature>
<accession>A0ACC1JZB6</accession>
<sequence length="933" mass="98618">MDTNGAGTLMPMSGNWASAVVADALVPAATAAAAWCVLPRAVRRLDSTQHPAARWTGSDNRAWIGPLVVALACVQTLVQAAAVWMLGARGPQRVETLAATALLAQWAVAAVAAARQLAAYLASERQQHYGLFEHPLLAFAAAGLCADLVRAYYVFLDAPSAAGPPGDTRLLLGRLAVNIAITALLLGARRLPRLGSAIALSDTVAGPEAGADGELRLLAADGAPRRPAPEIGASILANLLFCWAREALAVSDERQLQPDDLCDPPPHHSQASAWARFRGCAVPGSGVGWQLARAFSPQLAVQVVMNPVCVALDYAQPFFMQRLLRFVAAYAEDPSEGLGRGFALAAAMLAASVVATLVDEQQIWQARLLGRALRNVMIVLLGRKTLQRPASGGDMADSSGKPSGGGGTSEGRVHNILTADLGRMAQVVNPLSSVLLLPIRLAIGAWYMYRLLGAAGVLGTALIGLAVYLTRRLAVRARRIEAELSALNDRRLALIGEVVRGIAAVKLSGWGPRFVGAIGERRGEQLRALWARARVWSLISLCTQAALPLAMFAALAAYGVQRGLDAETTFTAVAVFKIVQDTLNALPGSVARTIGFYVSFRRIEAYLDQPEVEALERRIGSDGMCSDGSADLAFEDATLAWGAVAPGRTPFTLNSLSVRFPREALTVIGGPTGSGKSSLLAALVGEMELVCGRVHLPTAAAGGGLVLDDVAYVPQEPWLRNATVRDNILFGERHDAARYAAVLRACALGPDLRALPAGDQTEIGERGVTLSGGQRQRVALARAVYSARRTLLIDDCLSAVDAQTGRHILHRCLLDTDGLMAGRTRLLVTHHMAMCLPHADHVVMLHGGRVAFQGPAAAAQASLECAGHGGLVEDHGSPLADTPDDLAGCLVDASGDEAACSRGRLVDDEVRLRGFVRLETWRLYLGPCGGWRF</sequence>